<evidence type="ECO:0000256" key="4">
    <source>
        <dbReference type="ARBA" id="ARBA00023163"/>
    </source>
</evidence>
<dbReference type="PROSITE" id="PS50932">
    <property type="entry name" value="HTH_LACI_2"/>
    <property type="match status" value="1"/>
</dbReference>
<dbReference type="Gene3D" id="3.40.50.2300">
    <property type="match status" value="2"/>
</dbReference>
<keyword evidence="4" id="KW-0804">Transcription</keyword>
<reference evidence="6" key="1">
    <citation type="journal article" date="2021" name="PeerJ">
        <title>Extensive microbial diversity within the chicken gut microbiome revealed by metagenomics and culture.</title>
        <authorList>
            <person name="Gilroy R."/>
            <person name="Ravi A."/>
            <person name="Getino M."/>
            <person name="Pursley I."/>
            <person name="Horton D.L."/>
            <person name="Alikhan N.F."/>
            <person name="Baker D."/>
            <person name="Gharbi K."/>
            <person name="Hall N."/>
            <person name="Watson M."/>
            <person name="Adriaenssens E.M."/>
            <person name="Foster-Nyarko E."/>
            <person name="Jarju S."/>
            <person name="Secka A."/>
            <person name="Antonio M."/>
            <person name="Oren A."/>
            <person name="Chaudhuri R.R."/>
            <person name="La Ragione R."/>
            <person name="Hildebrand F."/>
            <person name="Pallen M.J."/>
        </authorList>
    </citation>
    <scope>NUCLEOTIDE SEQUENCE</scope>
    <source>
        <strain evidence="6">CHK198-12963</strain>
    </source>
</reference>
<proteinExistence type="predicted"/>
<dbReference type="EMBL" id="DWWB01000055">
    <property type="protein sequence ID" value="HJC67098.1"/>
    <property type="molecule type" value="Genomic_DNA"/>
</dbReference>
<evidence type="ECO:0000313" key="7">
    <source>
        <dbReference type="Proteomes" id="UP000823863"/>
    </source>
</evidence>
<dbReference type="PRINTS" id="PR00036">
    <property type="entry name" value="HTHLACI"/>
</dbReference>
<dbReference type="InterPro" id="IPR000843">
    <property type="entry name" value="HTH_LacI"/>
</dbReference>
<dbReference type="SUPFAM" id="SSF47413">
    <property type="entry name" value="lambda repressor-like DNA-binding domains"/>
    <property type="match status" value="1"/>
</dbReference>
<comment type="caution">
    <text evidence="6">The sequence shown here is derived from an EMBL/GenBank/DDBJ whole genome shotgun (WGS) entry which is preliminary data.</text>
</comment>
<dbReference type="InterPro" id="IPR046335">
    <property type="entry name" value="LacI/GalR-like_sensor"/>
</dbReference>
<dbReference type="InterPro" id="IPR028082">
    <property type="entry name" value="Peripla_BP_I"/>
</dbReference>
<keyword evidence="1" id="KW-0678">Repressor</keyword>
<dbReference type="Gene3D" id="1.10.260.40">
    <property type="entry name" value="lambda repressor-like DNA-binding domains"/>
    <property type="match status" value="1"/>
</dbReference>
<dbReference type="InterPro" id="IPR010982">
    <property type="entry name" value="Lambda_DNA-bd_dom_sf"/>
</dbReference>
<accession>A0A9D2PTQ6</accession>
<dbReference type="Proteomes" id="UP000823863">
    <property type="component" value="Unassembled WGS sequence"/>
</dbReference>
<evidence type="ECO:0000256" key="1">
    <source>
        <dbReference type="ARBA" id="ARBA00022491"/>
    </source>
</evidence>
<gene>
    <name evidence="6" type="ORF">H9931_10355</name>
</gene>
<feature type="domain" description="HTH lacI-type" evidence="5">
    <location>
        <begin position="2"/>
        <end position="59"/>
    </location>
</feature>
<reference evidence="6" key="2">
    <citation type="submission" date="2021-04" db="EMBL/GenBank/DDBJ databases">
        <authorList>
            <person name="Gilroy R."/>
        </authorList>
    </citation>
    <scope>NUCLEOTIDE SEQUENCE</scope>
    <source>
        <strain evidence="6">CHK198-12963</strain>
    </source>
</reference>
<evidence type="ECO:0000259" key="5">
    <source>
        <dbReference type="PROSITE" id="PS50932"/>
    </source>
</evidence>
<evidence type="ECO:0000313" key="6">
    <source>
        <dbReference type="EMBL" id="HJC67098.1"/>
    </source>
</evidence>
<dbReference type="Pfam" id="PF13377">
    <property type="entry name" value="Peripla_BP_3"/>
    <property type="match status" value="1"/>
</dbReference>
<dbReference type="AlphaFoldDB" id="A0A9D2PTQ6"/>
<dbReference type="PANTHER" id="PTHR30146">
    <property type="entry name" value="LACI-RELATED TRANSCRIPTIONAL REPRESSOR"/>
    <property type="match status" value="1"/>
</dbReference>
<dbReference type="PANTHER" id="PTHR30146:SF148">
    <property type="entry name" value="HTH-TYPE TRANSCRIPTIONAL REPRESSOR PURR-RELATED"/>
    <property type="match status" value="1"/>
</dbReference>
<dbReference type="CDD" id="cd01392">
    <property type="entry name" value="HTH_LacI"/>
    <property type="match status" value="1"/>
</dbReference>
<keyword evidence="2" id="KW-0805">Transcription regulation</keyword>
<dbReference type="SUPFAM" id="SSF53822">
    <property type="entry name" value="Periplasmic binding protein-like I"/>
    <property type="match status" value="1"/>
</dbReference>
<sequence length="349" mass="38530">MITIKDVARKAGVSGTTVSIILNGKADERRISEATRERVLSAMAELGYQPNLSARRLRVQDKTVPTLAFYWPIDDRSGIMASFLVNIQAAVKKRNFECEILIRTYENDQIEKSIDSLVKNSYAGALIGATSKKDLEALEQLNLQTPIVLINRHSTKYSNVYTDYKEIGFKAASLFRQKGYTEAAVFTSRRPYMATGLRTTAFLNACAQIGITVDSDEIFATSSSLSGGVEAARAYCSQSQPSKAIFCESDQMALGALWELNRQGRSMPEDAELLCIGMMDPEMSQYSTPPLSTIQMDNLESVNQAVDILIDAIVGGNREPKHVEIPFHVCLRSTFQAAPVPQAVLNSYE</sequence>
<dbReference type="Pfam" id="PF00356">
    <property type="entry name" value="LacI"/>
    <property type="match status" value="1"/>
</dbReference>
<organism evidence="6 7">
    <name type="scientific">Candidatus Enterocloster excrementigallinarum</name>
    <dbReference type="NCBI Taxonomy" id="2838558"/>
    <lineage>
        <taxon>Bacteria</taxon>
        <taxon>Bacillati</taxon>
        <taxon>Bacillota</taxon>
        <taxon>Clostridia</taxon>
        <taxon>Lachnospirales</taxon>
        <taxon>Lachnospiraceae</taxon>
        <taxon>Enterocloster</taxon>
    </lineage>
</organism>
<dbReference type="GO" id="GO:0003700">
    <property type="term" value="F:DNA-binding transcription factor activity"/>
    <property type="evidence" value="ECO:0007669"/>
    <property type="project" value="TreeGrafter"/>
</dbReference>
<protein>
    <submittedName>
        <fullName evidence="6">LacI family transcriptional regulator</fullName>
    </submittedName>
</protein>
<keyword evidence="3" id="KW-0238">DNA-binding</keyword>
<dbReference type="PROSITE" id="PS00356">
    <property type="entry name" value="HTH_LACI_1"/>
    <property type="match status" value="1"/>
</dbReference>
<dbReference type="SMART" id="SM00354">
    <property type="entry name" value="HTH_LACI"/>
    <property type="match status" value="1"/>
</dbReference>
<name>A0A9D2PTQ6_9FIRM</name>
<dbReference type="GO" id="GO:0000976">
    <property type="term" value="F:transcription cis-regulatory region binding"/>
    <property type="evidence" value="ECO:0007669"/>
    <property type="project" value="TreeGrafter"/>
</dbReference>
<evidence type="ECO:0000256" key="3">
    <source>
        <dbReference type="ARBA" id="ARBA00023125"/>
    </source>
</evidence>
<evidence type="ECO:0000256" key="2">
    <source>
        <dbReference type="ARBA" id="ARBA00023015"/>
    </source>
</evidence>